<dbReference type="Proteomes" id="UP000613580">
    <property type="component" value="Unassembled WGS sequence"/>
</dbReference>
<dbReference type="InterPro" id="IPR001245">
    <property type="entry name" value="Ser-Thr/Tyr_kinase_cat_dom"/>
</dbReference>
<feature type="transmembrane region" description="Helical" evidence="2">
    <location>
        <begin position="485"/>
        <end position="510"/>
    </location>
</feature>
<reference evidence="4" key="1">
    <citation type="submission" date="2020-05" db="EMBL/GenBank/DDBJ databases">
        <title>Mycena genomes resolve the evolution of fungal bioluminescence.</title>
        <authorList>
            <person name="Tsai I.J."/>
        </authorList>
    </citation>
    <scope>NUCLEOTIDE SEQUENCE</scope>
    <source>
        <strain evidence="4">110903Hualien_Pintung</strain>
    </source>
</reference>
<dbReference type="SMART" id="SM00220">
    <property type="entry name" value="S_TKc"/>
    <property type="match status" value="1"/>
</dbReference>
<dbReference type="InterPro" id="IPR000719">
    <property type="entry name" value="Prot_kinase_dom"/>
</dbReference>
<dbReference type="InterPro" id="IPR008271">
    <property type="entry name" value="Ser/Thr_kinase_AS"/>
</dbReference>
<dbReference type="Pfam" id="PF03663">
    <property type="entry name" value="Glyco_hydro_76"/>
    <property type="match status" value="1"/>
</dbReference>
<dbReference type="Gene3D" id="1.50.10.20">
    <property type="match status" value="1"/>
</dbReference>
<accession>A0A8H6SXR9</accession>
<organism evidence="4 5">
    <name type="scientific">Mycena chlorophos</name>
    <name type="common">Agaric fungus</name>
    <name type="synonym">Agaricus chlorophos</name>
    <dbReference type="NCBI Taxonomy" id="658473"/>
    <lineage>
        <taxon>Eukaryota</taxon>
        <taxon>Fungi</taxon>
        <taxon>Dikarya</taxon>
        <taxon>Basidiomycota</taxon>
        <taxon>Agaricomycotina</taxon>
        <taxon>Agaricomycetes</taxon>
        <taxon>Agaricomycetidae</taxon>
        <taxon>Agaricales</taxon>
        <taxon>Marasmiineae</taxon>
        <taxon>Mycenaceae</taxon>
        <taxon>Mycena</taxon>
    </lineage>
</organism>
<dbReference type="GO" id="GO:0004674">
    <property type="term" value="F:protein serine/threonine kinase activity"/>
    <property type="evidence" value="ECO:0007669"/>
    <property type="project" value="TreeGrafter"/>
</dbReference>
<dbReference type="InterPro" id="IPR008928">
    <property type="entry name" value="6-hairpin_glycosidase_sf"/>
</dbReference>
<dbReference type="PANTHER" id="PTHR44329">
    <property type="entry name" value="SERINE/THREONINE-PROTEIN KINASE TNNI3K-RELATED"/>
    <property type="match status" value="1"/>
</dbReference>
<keyword evidence="2" id="KW-0812">Transmembrane</keyword>
<dbReference type="OrthoDB" id="3068171at2759"/>
<keyword evidence="2" id="KW-1133">Transmembrane helix</keyword>
<feature type="region of interest" description="Disordered" evidence="1">
    <location>
        <begin position="73"/>
        <end position="94"/>
    </location>
</feature>
<dbReference type="InterPro" id="IPR005198">
    <property type="entry name" value="Glyco_hydro_76"/>
</dbReference>
<dbReference type="Gene3D" id="1.10.510.10">
    <property type="entry name" value="Transferase(Phosphotransferase) domain 1"/>
    <property type="match status" value="1"/>
</dbReference>
<dbReference type="PROSITE" id="PS00108">
    <property type="entry name" value="PROTEIN_KINASE_ST"/>
    <property type="match status" value="1"/>
</dbReference>
<dbReference type="Pfam" id="PF07714">
    <property type="entry name" value="PK_Tyr_Ser-Thr"/>
    <property type="match status" value="1"/>
</dbReference>
<keyword evidence="2" id="KW-0472">Membrane</keyword>
<dbReference type="InterPro" id="IPR011009">
    <property type="entry name" value="Kinase-like_dom_sf"/>
</dbReference>
<dbReference type="EMBL" id="JACAZE010000009">
    <property type="protein sequence ID" value="KAF7305860.1"/>
    <property type="molecule type" value="Genomic_DNA"/>
</dbReference>
<dbReference type="PROSITE" id="PS50011">
    <property type="entry name" value="PROTEIN_KINASE_DOM"/>
    <property type="match status" value="1"/>
</dbReference>
<protein>
    <submittedName>
        <fullName evidence="4">Glycoside hydrolase family 76 protein</fullName>
    </submittedName>
</protein>
<keyword evidence="5" id="KW-1185">Reference proteome</keyword>
<dbReference type="InterPro" id="IPR051681">
    <property type="entry name" value="Ser/Thr_Kinases-Pseudokinases"/>
</dbReference>
<dbReference type="GO" id="GO:0005975">
    <property type="term" value="P:carbohydrate metabolic process"/>
    <property type="evidence" value="ECO:0007669"/>
    <property type="project" value="InterPro"/>
</dbReference>
<sequence length="853" mass="95206">MHWNGFSACITIDGRVADEFATTVSPDKKRVTCWIVSEVGKCCAIWALSPPTFTSPLLGTQVVAVPFPLASRRPHTSTGMQSLSAEPELDQPEWRKPELRTSKQDRLALARSAVDVALDPSNIDATGQFRKNPGGSYWWFAGQFYGQMAELDNLMQQTKYSDLLAAYFAEAEGWPERVGFSAEVSCLQSRGKQHVLTVVLQLHTQLEYGRSAVIAYGIYGDTRFLDFAESAWQIGAKYTLTEQDVKAGWFQQKSTKIAQACSSWTVAGGTFRDMNMGSAWISALATGKFLVLSTLLFKATHNQTYLDWASHSLSFSKHHFLTSDVLRVFDALDSSDCEVARFHYAHNYGVLIEGLSIWYSIDHDANIQAILSNLIQFTITTRVWQDTDGILSDTDEKRGSAEIAHGLQAAYEYNITTPELHQLIAQYLAVQFNAVTDLSTSPGTNIYTIHWIGPPDNIFDGRGQTAALSILIGSLHLPPDDVHPILWTVMLGIFLAIVTITVILAVRFLLKHRGSSRSMLHHLATILSCRNEGNIRLDTEQEQQEDCRSIQSVIIQDGVPQLDGRIIQEDTDPISGGGNANIYRGTLNRSNGQRIPVAIKVLRLFGNSSVHEATLHRMDREVRVWSQLDHSNVLPFLGICNGLAQWPVLVSPFYNFGHVGEYLKKFPGADRHALTLGAAAGLRYLHDSNMIHGDLKVQNVLVNASHQAVICDFGLSRIIDESGFTSSCVGTLIYMAPELFRVLPTLDMSTPRTTKASDVYSFGLLGLEIYSGQRPARRPRTFFITEEDLHGMELHKEDIPAGIVPWRIWDLLERCCDLQPEQRPDTEEIVRSLGAFGKLRSIWAWFRLERIMG</sequence>
<evidence type="ECO:0000256" key="1">
    <source>
        <dbReference type="SAM" id="MobiDB-lite"/>
    </source>
</evidence>
<evidence type="ECO:0000313" key="4">
    <source>
        <dbReference type="EMBL" id="KAF7305860.1"/>
    </source>
</evidence>
<name>A0A8H6SXR9_MYCCL</name>
<evidence type="ECO:0000256" key="2">
    <source>
        <dbReference type="SAM" id="Phobius"/>
    </source>
</evidence>
<keyword evidence="4" id="KW-0378">Hydrolase</keyword>
<dbReference type="GO" id="GO:0016787">
    <property type="term" value="F:hydrolase activity"/>
    <property type="evidence" value="ECO:0007669"/>
    <property type="project" value="UniProtKB-KW"/>
</dbReference>
<proteinExistence type="predicted"/>
<dbReference type="SUPFAM" id="SSF56112">
    <property type="entry name" value="Protein kinase-like (PK-like)"/>
    <property type="match status" value="1"/>
</dbReference>
<comment type="caution">
    <text evidence="4">The sequence shown here is derived from an EMBL/GenBank/DDBJ whole genome shotgun (WGS) entry which is preliminary data.</text>
</comment>
<evidence type="ECO:0000313" key="5">
    <source>
        <dbReference type="Proteomes" id="UP000613580"/>
    </source>
</evidence>
<feature type="domain" description="Protein kinase" evidence="3">
    <location>
        <begin position="568"/>
        <end position="836"/>
    </location>
</feature>
<evidence type="ECO:0000259" key="3">
    <source>
        <dbReference type="PROSITE" id="PS50011"/>
    </source>
</evidence>
<dbReference type="SUPFAM" id="SSF48208">
    <property type="entry name" value="Six-hairpin glycosidases"/>
    <property type="match status" value="1"/>
</dbReference>
<dbReference type="GO" id="GO:0005524">
    <property type="term" value="F:ATP binding"/>
    <property type="evidence" value="ECO:0007669"/>
    <property type="project" value="InterPro"/>
</dbReference>
<dbReference type="AlphaFoldDB" id="A0A8H6SXR9"/>
<gene>
    <name evidence="4" type="ORF">HMN09_00740000</name>
</gene>